<proteinExistence type="predicted"/>
<dbReference type="Pfam" id="PF12937">
    <property type="entry name" value="F-box-like"/>
    <property type="match status" value="1"/>
</dbReference>
<dbReference type="Gene3D" id="1.20.1280.50">
    <property type="match status" value="1"/>
</dbReference>
<reference evidence="3 4" key="1">
    <citation type="submission" date="2020-07" db="EMBL/GenBank/DDBJ databases">
        <title>Comparative genomics of pyrophilous fungi reveals a link between fire events and developmental genes.</title>
        <authorList>
            <consortium name="DOE Joint Genome Institute"/>
            <person name="Steindorff A.S."/>
            <person name="Carver A."/>
            <person name="Calhoun S."/>
            <person name="Stillman K."/>
            <person name="Liu H."/>
            <person name="Lipzen A."/>
            <person name="Pangilinan J."/>
            <person name="Labutti K."/>
            <person name="Bruns T.D."/>
            <person name="Grigoriev I.V."/>
        </authorList>
    </citation>
    <scope>NUCLEOTIDE SEQUENCE [LARGE SCALE GENOMIC DNA]</scope>
    <source>
        <strain evidence="3 4">CBS 144469</strain>
    </source>
</reference>
<dbReference type="InterPro" id="IPR001810">
    <property type="entry name" value="F-box_dom"/>
</dbReference>
<keyword evidence="4" id="KW-1185">Reference proteome</keyword>
<comment type="caution">
    <text evidence="3">The sequence shown here is derived from an EMBL/GenBank/DDBJ whole genome shotgun (WGS) entry which is preliminary data.</text>
</comment>
<feature type="domain" description="F-box" evidence="2">
    <location>
        <begin position="67"/>
        <end position="118"/>
    </location>
</feature>
<evidence type="ECO:0000259" key="2">
    <source>
        <dbReference type="Pfam" id="PF12937"/>
    </source>
</evidence>
<protein>
    <recommendedName>
        <fullName evidence="2">F-box domain-containing protein</fullName>
    </recommendedName>
</protein>
<feature type="coiled-coil region" evidence="1">
    <location>
        <begin position="35"/>
        <end position="62"/>
    </location>
</feature>
<gene>
    <name evidence="3" type="ORF">DFP72DRAFT_927112</name>
</gene>
<name>A0A8H6HEN9_9AGAR</name>
<evidence type="ECO:0000313" key="4">
    <source>
        <dbReference type="Proteomes" id="UP000521943"/>
    </source>
</evidence>
<dbReference type="OrthoDB" id="3269400at2759"/>
<dbReference type="AlphaFoldDB" id="A0A8H6HEN9"/>
<dbReference type="EMBL" id="JACGCI010000112">
    <property type="protein sequence ID" value="KAF6744896.1"/>
    <property type="molecule type" value="Genomic_DNA"/>
</dbReference>
<organism evidence="3 4">
    <name type="scientific">Ephemerocybe angulata</name>
    <dbReference type="NCBI Taxonomy" id="980116"/>
    <lineage>
        <taxon>Eukaryota</taxon>
        <taxon>Fungi</taxon>
        <taxon>Dikarya</taxon>
        <taxon>Basidiomycota</taxon>
        <taxon>Agaricomycotina</taxon>
        <taxon>Agaricomycetes</taxon>
        <taxon>Agaricomycetidae</taxon>
        <taxon>Agaricales</taxon>
        <taxon>Agaricineae</taxon>
        <taxon>Psathyrellaceae</taxon>
        <taxon>Ephemerocybe</taxon>
    </lineage>
</organism>
<dbReference type="Proteomes" id="UP000521943">
    <property type="component" value="Unassembled WGS sequence"/>
</dbReference>
<evidence type="ECO:0000313" key="3">
    <source>
        <dbReference type="EMBL" id="KAF6744896.1"/>
    </source>
</evidence>
<sequence length="485" mass="55277">PRQHHGTMHVFDDHCILHSNDVPTSVKAEGLAGEILQLTALAHKLQSELEEVQNRLSRRRGALSAIRRIPQEILGEIFSSVLGAPVPLDLTGRNELLDLGLVCRRWREATLLTHQLWCGLTIASKHMEGSQYDKIATWLGRSGGVPKSLRLCAPDDQVLGREPDSHLSDPTTRRLLTQGPILDHLFIECETAKGMQDLKDWIHLNDAGNPRSTLGRLHFRVFDIPPYLLQPRAPQPLLQGLTSFEITCNWEGPVIPVILQHCSNVERLTVDLKWGELLFEEGIVNAPFPQHGIRLPKLRSLGLRRHINSLRILDHLHAPLLESLDIGMEGYEVFRDWDAPGTFLEPEESIRRFLQRSKCQSTLHSLRFYCIYLQNPDDLLGIIASSPSLTHLIFDRCTFVLQIAYNPLLSVDEVIFDALQFLHYRGPQKCQFVTSFRDAPVFNRTRDVAWRWKLICECDSRRNLTLEEFGIDYKIVPAVDHGDIQ</sequence>
<keyword evidence="1" id="KW-0175">Coiled coil</keyword>
<feature type="non-terminal residue" evidence="3">
    <location>
        <position position="485"/>
    </location>
</feature>
<evidence type="ECO:0000256" key="1">
    <source>
        <dbReference type="SAM" id="Coils"/>
    </source>
</evidence>
<accession>A0A8H6HEN9</accession>